<comment type="caution">
    <text evidence="1">The sequence shown here is derived from an EMBL/GenBank/DDBJ whole genome shotgun (WGS) entry which is preliminary data.</text>
</comment>
<dbReference type="InterPro" id="IPR050696">
    <property type="entry name" value="FtsA/MreB"/>
</dbReference>
<dbReference type="CDD" id="cd24049">
    <property type="entry name" value="ASKHA_NBD_PilM"/>
    <property type="match status" value="1"/>
</dbReference>
<organism evidence="1 2">
    <name type="scientific">Candidatus Kaiserbacteria bacterium RIFCSPLOWO2_01_FULL_54_13</name>
    <dbReference type="NCBI Taxonomy" id="1798512"/>
    <lineage>
        <taxon>Bacteria</taxon>
        <taxon>Candidatus Kaiseribacteriota</taxon>
    </lineage>
</organism>
<protein>
    <recommendedName>
        <fullName evidence="3">SHS2 domain-containing protein</fullName>
    </recommendedName>
</protein>
<dbReference type="SUPFAM" id="SSF53067">
    <property type="entry name" value="Actin-like ATPase domain"/>
    <property type="match status" value="1"/>
</dbReference>
<feature type="non-terminal residue" evidence="1">
    <location>
        <position position="1"/>
    </location>
</feature>
<dbReference type="STRING" id="1798512.A3A39_04460"/>
<evidence type="ECO:0000313" key="2">
    <source>
        <dbReference type="Proteomes" id="UP000177372"/>
    </source>
</evidence>
<dbReference type="InterPro" id="IPR005883">
    <property type="entry name" value="PilM"/>
</dbReference>
<dbReference type="Proteomes" id="UP000177372">
    <property type="component" value="Unassembled WGS sequence"/>
</dbReference>
<accession>A0A1F6F1M1</accession>
<dbReference type="Gene3D" id="3.30.1490.300">
    <property type="match status" value="1"/>
</dbReference>
<dbReference type="Gene3D" id="3.30.420.40">
    <property type="match status" value="2"/>
</dbReference>
<dbReference type="AlphaFoldDB" id="A0A1F6F1M1"/>
<gene>
    <name evidence="1" type="ORF">A3A39_04460</name>
</gene>
<dbReference type="InterPro" id="IPR043129">
    <property type="entry name" value="ATPase_NBD"/>
</dbReference>
<dbReference type="Pfam" id="PF11104">
    <property type="entry name" value="PilM_2"/>
    <property type="match status" value="1"/>
</dbReference>
<name>A0A1F6F1M1_9BACT</name>
<reference evidence="1 2" key="1">
    <citation type="journal article" date="2016" name="Nat. Commun.">
        <title>Thousands of microbial genomes shed light on interconnected biogeochemical processes in an aquifer system.</title>
        <authorList>
            <person name="Anantharaman K."/>
            <person name="Brown C.T."/>
            <person name="Hug L.A."/>
            <person name="Sharon I."/>
            <person name="Castelle C.J."/>
            <person name="Probst A.J."/>
            <person name="Thomas B.C."/>
            <person name="Singh A."/>
            <person name="Wilkins M.J."/>
            <person name="Karaoz U."/>
            <person name="Brodie E.L."/>
            <person name="Williams K.H."/>
            <person name="Hubbard S.S."/>
            <person name="Banfield J.F."/>
        </authorList>
    </citation>
    <scope>NUCLEOTIDE SEQUENCE [LARGE SCALE GENOMIC DNA]</scope>
</reference>
<dbReference type="EMBL" id="MFLZ01000020">
    <property type="protein sequence ID" value="OGG79748.1"/>
    <property type="molecule type" value="Genomic_DNA"/>
</dbReference>
<dbReference type="PANTHER" id="PTHR32432:SF3">
    <property type="entry name" value="ETHANOLAMINE UTILIZATION PROTEIN EUTJ"/>
    <property type="match status" value="1"/>
</dbReference>
<dbReference type="PANTHER" id="PTHR32432">
    <property type="entry name" value="CELL DIVISION PROTEIN FTSA-RELATED"/>
    <property type="match status" value="1"/>
</dbReference>
<evidence type="ECO:0000313" key="1">
    <source>
        <dbReference type="EMBL" id="OGG79748.1"/>
    </source>
</evidence>
<proteinExistence type="predicted"/>
<evidence type="ECO:0008006" key="3">
    <source>
        <dbReference type="Google" id="ProtNLM"/>
    </source>
</evidence>
<sequence>NGFVQNTTLLGEALGRVKQKLGAESAHVALPEESAYVFSMHIPENSSREQALSMVEFELEDRVPIAPSAAVYDFDVIMRHDDGVGEEVGVTVFPRELAESYAESFSLAKIPLLSLEVEARSVARAVTSGAQSEPITLLVDFGRLRTGFAVLKRGIPIFTSTVAVGGETIDRVIAEKLSLAPEDVDEFKNEQGFLAAGGKNSPGVEVITGTVSALADEVVRHFHYWDTRRNERGERMTPVERVFLVGGSANLKGLGDYVAARVQAEVLRPNVWQNVCSFDDYIPPIDRRRSLRFATAVGLALRSF</sequence>